<accession>A0ABZ0L0K8</accession>
<dbReference type="Gene3D" id="3.90.1720.10">
    <property type="entry name" value="endopeptidase domain like (from Nostoc punctiforme)"/>
    <property type="match status" value="1"/>
</dbReference>
<dbReference type="InterPro" id="IPR000064">
    <property type="entry name" value="NLP_P60_dom"/>
</dbReference>
<evidence type="ECO:0000256" key="2">
    <source>
        <dbReference type="ARBA" id="ARBA00022670"/>
    </source>
</evidence>
<evidence type="ECO:0000256" key="4">
    <source>
        <dbReference type="ARBA" id="ARBA00022807"/>
    </source>
</evidence>
<dbReference type="PROSITE" id="PS51272">
    <property type="entry name" value="SLH"/>
    <property type="match status" value="2"/>
</dbReference>
<evidence type="ECO:0000256" key="1">
    <source>
        <dbReference type="ARBA" id="ARBA00007074"/>
    </source>
</evidence>
<dbReference type="Proteomes" id="UP001303532">
    <property type="component" value="Chromosome"/>
</dbReference>
<dbReference type="PANTHER" id="PTHR47053:SF1">
    <property type="entry name" value="MUREIN DD-ENDOPEPTIDASE MEPH-RELATED"/>
    <property type="match status" value="1"/>
</dbReference>
<keyword evidence="3" id="KW-0378">Hydrolase</keyword>
<keyword evidence="6" id="KW-0732">Signal</keyword>
<dbReference type="PANTHER" id="PTHR47053">
    <property type="entry name" value="MUREIN DD-ENDOPEPTIDASE MEPH-RELATED"/>
    <property type="match status" value="1"/>
</dbReference>
<evidence type="ECO:0000313" key="10">
    <source>
        <dbReference type="Proteomes" id="UP001303532"/>
    </source>
</evidence>
<dbReference type="Pfam" id="PF00877">
    <property type="entry name" value="NLPC_P60"/>
    <property type="match status" value="1"/>
</dbReference>
<feature type="chain" id="PRO_5046999400" evidence="6">
    <location>
        <begin position="22"/>
        <end position="371"/>
    </location>
</feature>
<dbReference type="RefSeq" id="WP_323692355.1">
    <property type="nucleotide sequence ID" value="NZ_CP116341.1"/>
</dbReference>
<dbReference type="PROSITE" id="PS51935">
    <property type="entry name" value="NLPC_P60"/>
    <property type="match status" value="1"/>
</dbReference>
<keyword evidence="2" id="KW-0645">Protease</keyword>
<keyword evidence="10" id="KW-1185">Reference proteome</keyword>
<dbReference type="EMBL" id="CP116341">
    <property type="protein sequence ID" value="WOV84709.1"/>
    <property type="molecule type" value="Genomic_DNA"/>
</dbReference>
<evidence type="ECO:0000313" key="9">
    <source>
        <dbReference type="EMBL" id="WOV84709.1"/>
    </source>
</evidence>
<feature type="signal peptide" evidence="6">
    <location>
        <begin position="1"/>
        <end position="21"/>
    </location>
</feature>
<feature type="compositionally biased region" description="Pro residues" evidence="5">
    <location>
        <begin position="160"/>
        <end position="191"/>
    </location>
</feature>
<evidence type="ECO:0000256" key="5">
    <source>
        <dbReference type="SAM" id="MobiDB-lite"/>
    </source>
</evidence>
<dbReference type="InterPro" id="IPR051202">
    <property type="entry name" value="Peptidase_C40"/>
</dbReference>
<feature type="domain" description="SLH" evidence="7">
    <location>
        <begin position="256"/>
        <end position="314"/>
    </location>
</feature>
<dbReference type="SUPFAM" id="SSF54001">
    <property type="entry name" value="Cysteine proteinases"/>
    <property type="match status" value="1"/>
</dbReference>
<evidence type="ECO:0000259" key="7">
    <source>
        <dbReference type="PROSITE" id="PS51272"/>
    </source>
</evidence>
<sequence>MRKQLVVFLAFILMFASVFTAAPQKSQAASADNIIAYAKKFEGTPYLFGGNTPDAFDCSGYILYVYKFFGISLPRTSETQFNVGTSVARADLRAGDLVFFENTYKPGISHTGIYIGSGNFISAESSGVKISNLDTNPYWGPKYAGAKRVAGITAAPPAKPVVPAPTPSKPAPPAPSKPTPAPTPTPVPTPTPSTSFSDVAAKHPAFEAIETLSTQKVISGFPDGSFQPDTQVTRGQAATMINCVLKLRPRFPLSYSDVPAAHAFAKDISAMSDAGILSGYEDGSFGMYDPLTKAQLAIILDRAFSMTSTASVITKPPYIDVPVTYRAANAISALKKMDKTTVFQTPNFSIDANATRAQFSAALFSVAELHS</sequence>
<feature type="domain" description="NlpC/P60" evidence="8">
    <location>
        <begin position="28"/>
        <end position="150"/>
    </location>
</feature>
<evidence type="ECO:0000259" key="8">
    <source>
        <dbReference type="PROSITE" id="PS51935"/>
    </source>
</evidence>
<dbReference type="InterPro" id="IPR001119">
    <property type="entry name" value="SLH_dom"/>
</dbReference>
<evidence type="ECO:0000256" key="3">
    <source>
        <dbReference type="ARBA" id="ARBA00022801"/>
    </source>
</evidence>
<gene>
    <name evidence="9" type="ORF">PGH26_01940</name>
</gene>
<comment type="similarity">
    <text evidence="1">Belongs to the peptidase C40 family.</text>
</comment>
<keyword evidence="4" id="KW-0788">Thiol protease</keyword>
<proteinExistence type="inferred from homology"/>
<protein>
    <submittedName>
        <fullName evidence="9">NlpC/P60 family protein</fullName>
    </submittedName>
</protein>
<feature type="region of interest" description="Disordered" evidence="5">
    <location>
        <begin position="160"/>
        <end position="197"/>
    </location>
</feature>
<organism evidence="9 10">
    <name type="scientific">Sporosarcina jeotgali</name>
    <dbReference type="NCBI Taxonomy" id="3020056"/>
    <lineage>
        <taxon>Bacteria</taxon>
        <taxon>Bacillati</taxon>
        <taxon>Bacillota</taxon>
        <taxon>Bacilli</taxon>
        <taxon>Bacillales</taxon>
        <taxon>Caryophanaceae</taxon>
        <taxon>Sporosarcina</taxon>
    </lineage>
</organism>
<reference evidence="9 10" key="1">
    <citation type="submission" date="2023-01" db="EMBL/GenBank/DDBJ databases">
        <title>Sporosarcina sp. nov., isolated from Korean tranditional fermented seafood 'Jeotgal'.</title>
        <authorList>
            <person name="Yang A.-I."/>
        </authorList>
    </citation>
    <scope>NUCLEOTIDE SEQUENCE [LARGE SCALE GENOMIC DNA]</scope>
    <source>
        <strain evidence="9 10">B2O-1</strain>
    </source>
</reference>
<dbReference type="Pfam" id="PF00395">
    <property type="entry name" value="SLH"/>
    <property type="match status" value="2"/>
</dbReference>
<name>A0ABZ0L0K8_9BACL</name>
<dbReference type="InterPro" id="IPR038765">
    <property type="entry name" value="Papain-like_cys_pep_sf"/>
</dbReference>
<evidence type="ECO:0000256" key="6">
    <source>
        <dbReference type="SAM" id="SignalP"/>
    </source>
</evidence>
<feature type="domain" description="SLH" evidence="7">
    <location>
        <begin position="192"/>
        <end position="255"/>
    </location>
</feature>